<dbReference type="EMBL" id="CP033169">
    <property type="protein sequence ID" value="AYO31189.1"/>
    <property type="molecule type" value="Genomic_DNA"/>
</dbReference>
<evidence type="ECO:0000259" key="1">
    <source>
        <dbReference type="Pfam" id="PF00534"/>
    </source>
</evidence>
<dbReference type="Pfam" id="PF13439">
    <property type="entry name" value="Glyco_transf_4"/>
    <property type="match status" value="1"/>
</dbReference>
<accession>A0A3G2R713</accession>
<dbReference type="CDD" id="cd03801">
    <property type="entry name" value="GT4_PimA-like"/>
    <property type="match status" value="1"/>
</dbReference>
<dbReference type="SUPFAM" id="SSF53756">
    <property type="entry name" value="UDP-Glycosyltransferase/glycogen phosphorylase"/>
    <property type="match status" value="1"/>
</dbReference>
<feature type="domain" description="Glycosyltransferase subfamily 4-like N-terminal" evidence="2">
    <location>
        <begin position="13"/>
        <end position="167"/>
    </location>
</feature>
<keyword evidence="3" id="KW-0808">Transferase</keyword>
<dbReference type="InterPro" id="IPR028098">
    <property type="entry name" value="Glyco_trans_4-like_N"/>
</dbReference>
<dbReference type="AlphaFoldDB" id="A0A3G2R713"/>
<name>A0A3G2R713_9FIRM</name>
<gene>
    <name evidence="3" type="ORF">D2962_11780</name>
</gene>
<dbReference type="InterPro" id="IPR001296">
    <property type="entry name" value="Glyco_trans_1"/>
</dbReference>
<protein>
    <submittedName>
        <fullName evidence="3">Glycosyltransferase family 1 protein</fullName>
    </submittedName>
</protein>
<dbReference type="PANTHER" id="PTHR12526:SF638">
    <property type="entry name" value="SPORE COAT PROTEIN SA"/>
    <property type="match status" value="1"/>
</dbReference>
<dbReference type="GO" id="GO:0016757">
    <property type="term" value="F:glycosyltransferase activity"/>
    <property type="evidence" value="ECO:0007669"/>
    <property type="project" value="InterPro"/>
</dbReference>
<dbReference type="Proteomes" id="UP000280960">
    <property type="component" value="Chromosome"/>
</dbReference>
<dbReference type="RefSeq" id="WP_122015076.1">
    <property type="nucleotide sequence ID" value="NZ_CP033169.1"/>
</dbReference>
<evidence type="ECO:0000313" key="3">
    <source>
        <dbReference type="EMBL" id="AYO31189.1"/>
    </source>
</evidence>
<keyword evidence="4" id="KW-1185">Reference proteome</keyword>
<reference evidence="3 4" key="1">
    <citation type="submission" date="2018-10" db="EMBL/GenBank/DDBJ databases">
        <authorList>
            <person name="Zhang X."/>
        </authorList>
    </citation>
    <scope>NUCLEOTIDE SEQUENCE [LARGE SCALE GENOMIC DNA]</scope>
    <source>
        <strain evidence="3 4">SK-G1</strain>
    </source>
</reference>
<organism evidence="3 4">
    <name type="scientific">Biomaibacter acetigenes</name>
    <dbReference type="NCBI Taxonomy" id="2316383"/>
    <lineage>
        <taxon>Bacteria</taxon>
        <taxon>Bacillati</taxon>
        <taxon>Bacillota</taxon>
        <taxon>Clostridia</taxon>
        <taxon>Thermosediminibacterales</taxon>
        <taxon>Tepidanaerobacteraceae</taxon>
        <taxon>Biomaibacter</taxon>
    </lineage>
</organism>
<proteinExistence type="predicted"/>
<feature type="domain" description="Glycosyl transferase family 1" evidence="1">
    <location>
        <begin position="174"/>
        <end position="338"/>
    </location>
</feature>
<dbReference type="Pfam" id="PF00534">
    <property type="entry name" value="Glycos_transf_1"/>
    <property type="match status" value="1"/>
</dbReference>
<dbReference type="KEGG" id="bacg:D2962_11780"/>
<dbReference type="Gene3D" id="3.40.50.2000">
    <property type="entry name" value="Glycogen Phosphorylase B"/>
    <property type="match status" value="2"/>
</dbReference>
<evidence type="ECO:0000313" key="4">
    <source>
        <dbReference type="Proteomes" id="UP000280960"/>
    </source>
</evidence>
<dbReference type="PANTHER" id="PTHR12526">
    <property type="entry name" value="GLYCOSYLTRANSFERASE"/>
    <property type="match status" value="1"/>
</dbReference>
<evidence type="ECO:0000259" key="2">
    <source>
        <dbReference type="Pfam" id="PF13439"/>
    </source>
</evidence>
<sequence length="367" mass="39971">MKKVLHVLTDANMGGAGRYLFNLLSGWDYDRFEVLVACPTGGELERQLGRTGIRVFALSGGENSLKFEHIKELMGIISREKIDIVHSHASFSGRIAGKLSGCRVVITCHGLGQGKNGFIQRVITGTLSRFFTDSIIAISRAVKISLMETGVPADMIKIIYNGIDLSRFNNVEPRLKREFGLAGRSPIIGIVARLVPEKGYEYALKAMPVVLKKFPGALMVIVGDGPLRQALEDLCRELEISEHVVFLGYQDRVEGLTADFDVFLLPSISEGLGLSLLEAMALGKPVVATEVGGIPEVVKSGVNGLLVPPGDDRALAEAIIKILSSKQMAFSLGQAAKNTVFDKFSARYMAEKTMEIYDKILQKEGSR</sequence>